<organism evidence="8 9">
    <name type="scientific">Aphis craccivora</name>
    <name type="common">Cowpea aphid</name>
    <dbReference type="NCBI Taxonomy" id="307492"/>
    <lineage>
        <taxon>Eukaryota</taxon>
        <taxon>Metazoa</taxon>
        <taxon>Ecdysozoa</taxon>
        <taxon>Arthropoda</taxon>
        <taxon>Hexapoda</taxon>
        <taxon>Insecta</taxon>
        <taxon>Pterygota</taxon>
        <taxon>Neoptera</taxon>
        <taxon>Paraneoptera</taxon>
        <taxon>Hemiptera</taxon>
        <taxon>Sternorrhyncha</taxon>
        <taxon>Aphidomorpha</taxon>
        <taxon>Aphidoidea</taxon>
        <taxon>Aphididae</taxon>
        <taxon>Aphidini</taxon>
        <taxon>Aphis</taxon>
        <taxon>Aphis</taxon>
    </lineage>
</organism>
<protein>
    <submittedName>
        <fullName evidence="8">LON peptidase N-terminal domain and RING finger protein 1-like</fullName>
    </submittedName>
</protein>
<proteinExistence type="predicted"/>
<evidence type="ECO:0000256" key="2">
    <source>
        <dbReference type="ARBA" id="ARBA00022771"/>
    </source>
</evidence>
<dbReference type="SMART" id="SM00356">
    <property type="entry name" value="ZnF_C3H1"/>
    <property type="match status" value="1"/>
</dbReference>
<keyword evidence="1 4" id="KW-0479">Metal-binding</keyword>
<dbReference type="GO" id="GO:0008270">
    <property type="term" value="F:zinc ion binding"/>
    <property type="evidence" value="ECO:0007669"/>
    <property type="project" value="UniProtKB-KW"/>
</dbReference>
<reference evidence="8 9" key="1">
    <citation type="submission" date="2019-08" db="EMBL/GenBank/DDBJ databases">
        <title>Whole genome of Aphis craccivora.</title>
        <authorList>
            <person name="Voronova N.V."/>
            <person name="Shulinski R.S."/>
            <person name="Bandarenka Y.V."/>
            <person name="Zhorov D.G."/>
            <person name="Warner D."/>
        </authorList>
    </citation>
    <scope>NUCLEOTIDE SEQUENCE [LARGE SCALE GENOMIC DNA]</scope>
    <source>
        <strain evidence="8">180601</strain>
        <tissue evidence="8">Whole Body</tissue>
    </source>
</reference>
<feature type="non-terminal residue" evidence="8">
    <location>
        <position position="334"/>
    </location>
</feature>
<accession>A0A6G0YS99</accession>
<feature type="domain" description="C3H1-type" evidence="7">
    <location>
        <begin position="2"/>
        <end position="29"/>
    </location>
</feature>
<dbReference type="InterPro" id="IPR017907">
    <property type="entry name" value="Znf_RING_CS"/>
</dbReference>
<feature type="compositionally biased region" description="Basic and acidic residues" evidence="5">
    <location>
        <begin position="129"/>
        <end position="138"/>
    </location>
</feature>
<evidence type="ECO:0000256" key="5">
    <source>
        <dbReference type="SAM" id="MobiDB-lite"/>
    </source>
</evidence>
<feature type="domain" description="RING-type" evidence="6">
    <location>
        <begin position="156"/>
        <end position="194"/>
    </location>
</feature>
<dbReference type="Gene3D" id="4.10.1000.10">
    <property type="entry name" value="Zinc finger, CCCH-type"/>
    <property type="match status" value="1"/>
</dbReference>
<dbReference type="InterPro" id="IPR027370">
    <property type="entry name" value="Znf-RING_euk"/>
</dbReference>
<dbReference type="InterPro" id="IPR036855">
    <property type="entry name" value="Znf_CCCH_sf"/>
</dbReference>
<dbReference type="PROSITE" id="PS50089">
    <property type="entry name" value="ZF_RING_2"/>
    <property type="match status" value="1"/>
</dbReference>
<dbReference type="InterPro" id="IPR001841">
    <property type="entry name" value="Znf_RING"/>
</dbReference>
<dbReference type="SUPFAM" id="SSF57850">
    <property type="entry name" value="RING/U-box"/>
    <property type="match status" value="1"/>
</dbReference>
<dbReference type="PANTHER" id="PTHR23327">
    <property type="entry name" value="RING FINGER PROTEIN 127"/>
    <property type="match status" value="1"/>
</dbReference>
<comment type="caution">
    <text evidence="8">The sequence shown here is derived from an EMBL/GenBank/DDBJ whole genome shotgun (WGS) entry which is preliminary data.</text>
</comment>
<dbReference type="Pfam" id="PF13445">
    <property type="entry name" value="zf-RING_UBOX"/>
    <property type="match status" value="1"/>
</dbReference>
<evidence type="ECO:0000259" key="7">
    <source>
        <dbReference type="PROSITE" id="PS50103"/>
    </source>
</evidence>
<keyword evidence="9" id="KW-1185">Reference proteome</keyword>
<evidence type="ECO:0000313" key="9">
    <source>
        <dbReference type="Proteomes" id="UP000478052"/>
    </source>
</evidence>
<dbReference type="Proteomes" id="UP000478052">
    <property type="component" value="Unassembled WGS sequence"/>
</dbReference>
<keyword evidence="3 4" id="KW-0862">Zinc</keyword>
<feature type="region of interest" description="Disordered" evidence="5">
    <location>
        <begin position="111"/>
        <end position="138"/>
    </location>
</feature>
<keyword evidence="2 4" id="KW-0863">Zinc-finger</keyword>
<dbReference type="SUPFAM" id="SSF90229">
    <property type="entry name" value="CCCH zinc finger"/>
    <property type="match status" value="1"/>
</dbReference>
<dbReference type="PROSITE" id="PS50103">
    <property type="entry name" value="ZF_C3H1"/>
    <property type="match status" value="1"/>
</dbReference>
<sequence length="334" mass="38025">MQQSIQICTFYLRGSCRFGNKCWNLHDLTAYKSSKIKPNVGGATDCYAEAGYPQIAPSPTASGIPKSKVQAQGLQISLEASMKPKLKQSNESKIEMEKMTNELSVIIKTENGKSGKESASKSQTQHQQKTKENTENDHSEQWNDVIQCAIDSDLQCNICFEIFIKPTVLNCSHTFCESCIYVWTNRSKKCPICRVLIKSKSLCLTLDSFIEKIVEHLPQEVKHKRTIAIKDRNKIKIDEQLAFENRLDHRLNSIDLAALLRLEELFEAETRYIAMDRHDDINADVIIEESEMFRMNLHDTVVNTRGINPLMSYIVVPDEQSSNRPITRPNNPSI</sequence>
<evidence type="ECO:0000256" key="1">
    <source>
        <dbReference type="ARBA" id="ARBA00022723"/>
    </source>
</evidence>
<dbReference type="InterPro" id="IPR013083">
    <property type="entry name" value="Znf_RING/FYVE/PHD"/>
</dbReference>
<evidence type="ECO:0000259" key="6">
    <source>
        <dbReference type="PROSITE" id="PS50089"/>
    </source>
</evidence>
<dbReference type="Gene3D" id="3.30.40.10">
    <property type="entry name" value="Zinc/RING finger domain, C3HC4 (zinc finger)"/>
    <property type="match status" value="1"/>
</dbReference>
<dbReference type="OrthoDB" id="5330228at2759"/>
<name>A0A6G0YS99_APHCR</name>
<feature type="zinc finger region" description="C3H1-type" evidence="4">
    <location>
        <begin position="2"/>
        <end position="29"/>
    </location>
</feature>
<evidence type="ECO:0000313" key="8">
    <source>
        <dbReference type="EMBL" id="KAF0760706.1"/>
    </source>
</evidence>
<dbReference type="InterPro" id="IPR000571">
    <property type="entry name" value="Znf_CCCH"/>
</dbReference>
<dbReference type="SMART" id="SM00184">
    <property type="entry name" value="RING"/>
    <property type="match status" value="1"/>
</dbReference>
<gene>
    <name evidence="8" type="ORF">FWK35_00012189</name>
</gene>
<evidence type="ECO:0000256" key="4">
    <source>
        <dbReference type="PROSITE-ProRule" id="PRU00723"/>
    </source>
</evidence>
<dbReference type="PROSITE" id="PS00518">
    <property type="entry name" value="ZF_RING_1"/>
    <property type="match status" value="1"/>
</dbReference>
<dbReference type="EMBL" id="VUJU01002602">
    <property type="protein sequence ID" value="KAF0760706.1"/>
    <property type="molecule type" value="Genomic_DNA"/>
</dbReference>
<evidence type="ECO:0000256" key="3">
    <source>
        <dbReference type="ARBA" id="ARBA00022833"/>
    </source>
</evidence>
<dbReference type="AlphaFoldDB" id="A0A6G0YS99"/>